<reference evidence="3 4" key="1">
    <citation type="submission" date="2015-08" db="EMBL/GenBank/DDBJ databases">
        <title>Ancestral chromatin configuration constrains chromatin evolution on differentiating sex chromosomes in Drosophila.</title>
        <authorList>
            <person name="Zhou Q."/>
            <person name="Bachtrog D."/>
        </authorList>
    </citation>
    <scope>NUCLEOTIDE SEQUENCE [LARGE SCALE GENOMIC DNA]</scope>
    <source>
        <tissue evidence="3">Whole larvae</tissue>
    </source>
</reference>
<dbReference type="Proteomes" id="UP000494163">
    <property type="component" value="Chromosome 2R"/>
</dbReference>
<feature type="chain" id="PRO_5005793942" evidence="2">
    <location>
        <begin position="19"/>
        <end position="60"/>
    </location>
</feature>
<name>A0A0M4EVP2_DROBS</name>
<protein>
    <submittedName>
        <fullName evidence="3">Maker90</fullName>
    </submittedName>
</protein>
<sequence>MKLLLLLLAALFIAEVQCKLCSKCNNTITPTVATTTTTTTTTSASTTTENSATSKEPTTA</sequence>
<dbReference type="AlphaFoldDB" id="A0A0M4EVP2"/>
<feature type="compositionally biased region" description="Low complexity" evidence="1">
    <location>
        <begin position="35"/>
        <end position="53"/>
    </location>
</feature>
<evidence type="ECO:0000256" key="1">
    <source>
        <dbReference type="SAM" id="MobiDB-lite"/>
    </source>
</evidence>
<dbReference type="EMBL" id="CP012524">
    <property type="protein sequence ID" value="ALC41975.1"/>
    <property type="molecule type" value="Genomic_DNA"/>
</dbReference>
<feature type="signal peptide" evidence="2">
    <location>
        <begin position="1"/>
        <end position="18"/>
    </location>
</feature>
<proteinExistence type="predicted"/>
<organism evidence="3 4">
    <name type="scientific">Drosophila busckii</name>
    <name type="common">Fruit fly</name>
    <dbReference type="NCBI Taxonomy" id="30019"/>
    <lineage>
        <taxon>Eukaryota</taxon>
        <taxon>Metazoa</taxon>
        <taxon>Ecdysozoa</taxon>
        <taxon>Arthropoda</taxon>
        <taxon>Hexapoda</taxon>
        <taxon>Insecta</taxon>
        <taxon>Pterygota</taxon>
        <taxon>Neoptera</taxon>
        <taxon>Endopterygota</taxon>
        <taxon>Diptera</taxon>
        <taxon>Brachycera</taxon>
        <taxon>Muscomorpha</taxon>
        <taxon>Ephydroidea</taxon>
        <taxon>Drosophilidae</taxon>
        <taxon>Drosophila</taxon>
    </lineage>
</organism>
<evidence type="ECO:0000256" key="2">
    <source>
        <dbReference type="SAM" id="SignalP"/>
    </source>
</evidence>
<accession>A0A0M4EVP2</accession>
<keyword evidence="4" id="KW-1185">Reference proteome</keyword>
<gene>
    <name evidence="3" type="ORF">Dbus_chr2Rg1554</name>
</gene>
<feature type="region of interest" description="Disordered" evidence="1">
    <location>
        <begin position="35"/>
        <end position="60"/>
    </location>
</feature>
<keyword evidence="2" id="KW-0732">Signal</keyword>
<feature type="non-terminal residue" evidence="3">
    <location>
        <position position="60"/>
    </location>
</feature>
<evidence type="ECO:0000313" key="4">
    <source>
        <dbReference type="Proteomes" id="UP000494163"/>
    </source>
</evidence>
<evidence type="ECO:0000313" key="3">
    <source>
        <dbReference type="EMBL" id="ALC41975.1"/>
    </source>
</evidence>